<proteinExistence type="predicted"/>
<gene>
    <name evidence="1" type="ORF">OV079_49525</name>
</gene>
<dbReference type="PANTHER" id="PTHR14136">
    <property type="entry name" value="BTB_POZ DOMAIN-CONTAINING PROTEIN KCTD9"/>
    <property type="match status" value="1"/>
</dbReference>
<dbReference type="EMBL" id="JAPNKE010000002">
    <property type="protein sequence ID" value="MCY1013441.1"/>
    <property type="molecule type" value="Genomic_DNA"/>
</dbReference>
<dbReference type="RefSeq" id="WP_267777384.1">
    <property type="nucleotide sequence ID" value="NZ_JAPNKE010000002.1"/>
</dbReference>
<reference evidence="1" key="1">
    <citation type="submission" date="2022-11" db="EMBL/GenBank/DDBJ databases">
        <title>Minimal conservation of predation-associated metabolite biosynthetic gene clusters underscores biosynthetic potential of Myxococcota including descriptions for ten novel species: Archangium lansinium sp. nov., Myxococcus landrumus sp. nov., Nannocystis bai.</title>
        <authorList>
            <person name="Ahearne A."/>
            <person name="Stevens C."/>
            <person name="Phillips K."/>
        </authorList>
    </citation>
    <scope>NUCLEOTIDE SEQUENCE</scope>
    <source>
        <strain evidence="1">Na p29</strain>
    </source>
</reference>
<evidence type="ECO:0000313" key="2">
    <source>
        <dbReference type="Proteomes" id="UP001150924"/>
    </source>
</evidence>
<dbReference type="AlphaFoldDB" id="A0A9X3F0E6"/>
<dbReference type="InterPro" id="IPR051082">
    <property type="entry name" value="Pentapeptide-BTB/POZ_domain"/>
</dbReference>
<dbReference type="Gene3D" id="2.160.20.80">
    <property type="entry name" value="E3 ubiquitin-protein ligase SopA"/>
    <property type="match status" value="1"/>
</dbReference>
<name>A0A9X3F0E6_9BACT</name>
<dbReference type="SUPFAM" id="SSF141571">
    <property type="entry name" value="Pentapeptide repeat-like"/>
    <property type="match status" value="1"/>
</dbReference>
<protein>
    <submittedName>
        <fullName evidence="1">Pentapeptide repeat-containing protein</fullName>
    </submittedName>
</protein>
<organism evidence="1 2">
    <name type="scientific">Nannocystis pusilla</name>
    <dbReference type="NCBI Taxonomy" id="889268"/>
    <lineage>
        <taxon>Bacteria</taxon>
        <taxon>Pseudomonadati</taxon>
        <taxon>Myxococcota</taxon>
        <taxon>Polyangia</taxon>
        <taxon>Nannocystales</taxon>
        <taxon>Nannocystaceae</taxon>
        <taxon>Nannocystis</taxon>
    </lineage>
</organism>
<sequence>MFHVDVPRRHAQGPLTAMSPDGRWIASGSTTGALSVWSAATGEPRVEHAAPAPLEGLALTARAVAAGSSRVCVFWDRATGESTTLATTFSPTDIHGLASGGFVRLDYDKIFVGNTDSPNFELATYASGPLAVSRDETRLAAPAQYAVELWDLQRSIKLASLPHAERARACAFGPRDAWLATADTALHLWRLGASPTAIRDIELDSGGSDKIVRGLAVSARGIIAVSVDASVNHVDARSSILVIDPRDGRTLARLPRPDVRLGQVAFVGRRLAVADSAGRLLQLDLSDPARPRWLATDEVDVFPPNDREELPIAALGDDVAHVGPGGDVVVQTLESVQPEVGEPILLAPDPSEASAPARPPALFEERLAGARFLFAGRFKHVGSEFREATVQELGGEIASKPDARVTHLALGDRPSAAVLKTLGSKGAAFETLSEAALAQLLLPTTEEARALLRGEVKQAAERWNTWRRRYGELGGERFPVALQGIDLAGVDLRAYALKVLDLTAADLAGVDLRGVDVFDVVFRNADLSGADFTGGQCYRTIFSGAKLTGARLGAMLAHARFDGADLTDADFSGADLQYVDFSGADLRRAKLPKSLADVKHDARTRWPEGVRPK</sequence>
<dbReference type="Pfam" id="PF00805">
    <property type="entry name" value="Pentapeptide"/>
    <property type="match status" value="2"/>
</dbReference>
<dbReference type="PANTHER" id="PTHR14136:SF17">
    <property type="entry name" value="BTB_POZ DOMAIN-CONTAINING PROTEIN KCTD9"/>
    <property type="match status" value="1"/>
</dbReference>
<comment type="caution">
    <text evidence="1">The sequence shown here is derived from an EMBL/GenBank/DDBJ whole genome shotgun (WGS) entry which is preliminary data.</text>
</comment>
<dbReference type="Gene3D" id="2.130.10.10">
    <property type="entry name" value="YVTN repeat-like/Quinoprotein amine dehydrogenase"/>
    <property type="match status" value="2"/>
</dbReference>
<evidence type="ECO:0000313" key="1">
    <source>
        <dbReference type="EMBL" id="MCY1013441.1"/>
    </source>
</evidence>
<dbReference type="InterPro" id="IPR015943">
    <property type="entry name" value="WD40/YVTN_repeat-like_dom_sf"/>
</dbReference>
<dbReference type="Proteomes" id="UP001150924">
    <property type="component" value="Unassembled WGS sequence"/>
</dbReference>
<dbReference type="InterPro" id="IPR001646">
    <property type="entry name" value="5peptide_repeat"/>
</dbReference>
<keyword evidence="2" id="KW-1185">Reference proteome</keyword>
<accession>A0A9X3F0E6</accession>
<dbReference type="SUPFAM" id="SSF63829">
    <property type="entry name" value="Calcium-dependent phosphotriesterase"/>
    <property type="match status" value="1"/>
</dbReference>